<dbReference type="InterPro" id="IPR036397">
    <property type="entry name" value="RNaseH_sf"/>
</dbReference>
<evidence type="ECO:0000256" key="12">
    <source>
        <dbReference type="ARBA" id="ARBA00022842"/>
    </source>
</evidence>
<keyword evidence="15" id="KW-0695">RNA-directed DNA polymerase</keyword>
<evidence type="ECO:0000256" key="18">
    <source>
        <dbReference type="ARBA" id="ARBA00023125"/>
    </source>
</evidence>
<feature type="domain" description="Integrase catalytic" evidence="23">
    <location>
        <begin position="546"/>
        <end position="651"/>
    </location>
</feature>
<keyword evidence="19" id="KW-0233">DNA recombination</keyword>
<reference evidence="24" key="1">
    <citation type="submission" date="2020-04" db="EMBL/GenBank/DDBJ databases">
        <title>Genome Assembly and Annotation of Botryosphaeria dothidea sdau 11-99, a Latent Pathogen of Apple Fruit Ring Rot in China.</title>
        <authorList>
            <person name="Yu C."/>
            <person name="Diao Y."/>
            <person name="Lu Q."/>
            <person name="Zhao J."/>
            <person name="Cui S."/>
            <person name="Peng C."/>
            <person name="He B."/>
            <person name="Liu H."/>
        </authorList>
    </citation>
    <scope>NUCLEOTIDE SEQUENCE [LARGE SCALE GENOMIC DNA]</scope>
    <source>
        <strain evidence="24">Sdau11-99</strain>
    </source>
</reference>
<keyword evidence="8" id="KW-0547">Nucleotide-binding</keyword>
<evidence type="ECO:0000256" key="4">
    <source>
        <dbReference type="ARBA" id="ARBA00022670"/>
    </source>
</evidence>
<dbReference type="Pfam" id="PF00665">
    <property type="entry name" value="rve"/>
    <property type="match status" value="1"/>
</dbReference>
<dbReference type="InterPro" id="IPR001584">
    <property type="entry name" value="Integrase_cat-core"/>
</dbReference>
<organism evidence="24 25">
    <name type="scientific">Botryosphaeria dothidea</name>
    <dbReference type="NCBI Taxonomy" id="55169"/>
    <lineage>
        <taxon>Eukaryota</taxon>
        <taxon>Fungi</taxon>
        <taxon>Dikarya</taxon>
        <taxon>Ascomycota</taxon>
        <taxon>Pezizomycotina</taxon>
        <taxon>Dothideomycetes</taxon>
        <taxon>Dothideomycetes incertae sedis</taxon>
        <taxon>Botryosphaeriales</taxon>
        <taxon>Botryosphaeriaceae</taxon>
        <taxon>Botryosphaeria</taxon>
    </lineage>
</organism>
<evidence type="ECO:0000256" key="9">
    <source>
        <dbReference type="ARBA" id="ARBA00022759"/>
    </source>
</evidence>
<dbReference type="GO" id="GO:0003964">
    <property type="term" value="F:RNA-directed DNA polymerase activity"/>
    <property type="evidence" value="ECO:0007669"/>
    <property type="project" value="UniProtKB-KW"/>
</dbReference>
<evidence type="ECO:0000256" key="10">
    <source>
        <dbReference type="ARBA" id="ARBA00022801"/>
    </source>
</evidence>
<evidence type="ECO:0000256" key="21">
    <source>
        <dbReference type="ARBA" id="ARBA00049244"/>
    </source>
</evidence>
<dbReference type="SUPFAM" id="SSF53098">
    <property type="entry name" value="Ribonuclease H-like"/>
    <property type="match status" value="1"/>
</dbReference>
<comment type="catalytic activity">
    <reaction evidence="21">
        <text>DNA(n) + a 2'-deoxyribonucleoside 5'-triphosphate = DNA(n+1) + diphosphate</text>
        <dbReference type="Rhea" id="RHEA:22508"/>
        <dbReference type="Rhea" id="RHEA-COMP:17339"/>
        <dbReference type="Rhea" id="RHEA-COMP:17340"/>
        <dbReference type="ChEBI" id="CHEBI:33019"/>
        <dbReference type="ChEBI" id="CHEBI:61560"/>
        <dbReference type="ChEBI" id="CHEBI:173112"/>
        <dbReference type="EC" id="2.7.7.7"/>
    </reaction>
</comment>
<evidence type="ECO:0000256" key="20">
    <source>
        <dbReference type="ARBA" id="ARBA00048173"/>
    </source>
</evidence>
<evidence type="ECO:0000256" key="19">
    <source>
        <dbReference type="ARBA" id="ARBA00023172"/>
    </source>
</evidence>
<keyword evidence="3" id="KW-1188">Viral release from host cell</keyword>
<evidence type="ECO:0000256" key="3">
    <source>
        <dbReference type="ARBA" id="ARBA00022612"/>
    </source>
</evidence>
<evidence type="ECO:0000256" key="13">
    <source>
        <dbReference type="ARBA" id="ARBA00022884"/>
    </source>
</evidence>
<dbReference type="GO" id="GO:0006508">
    <property type="term" value="P:proteolysis"/>
    <property type="evidence" value="ECO:0007669"/>
    <property type="project" value="UniProtKB-KW"/>
</dbReference>
<evidence type="ECO:0000256" key="17">
    <source>
        <dbReference type="ARBA" id="ARBA00023113"/>
    </source>
</evidence>
<dbReference type="Pfam" id="PF25597">
    <property type="entry name" value="SH3_retrovirus"/>
    <property type="match status" value="1"/>
</dbReference>
<keyword evidence="10" id="KW-0378">Hydrolase</keyword>
<keyword evidence="7" id="KW-0479">Metal-binding</keyword>
<dbReference type="GO" id="GO:0006310">
    <property type="term" value="P:DNA recombination"/>
    <property type="evidence" value="ECO:0007669"/>
    <property type="project" value="UniProtKB-KW"/>
</dbReference>
<dbReference type="Proteomes" id="UP000572817">
    <property type="component" value="Unassembled WGS sequence"/>
</dbReference>
<evidence type="ECO:0000313" key="24">
    <source>
        <dbReference type="EMBL" id="KAF4312968.1"/>
    </source>
</evidence>
<dbReference type="AlphaFoldDB" id="A0A8H4J6K2"/>
<feature type="region of interest" description="Disordered" evidence="22">
    <location>
        <begin position="227"/>
        <end position="262"/>
    </location>
</feature>
<dbReference type="InterPro" id="IPR012337">
    <property type="entry name" value="RNaseH-like_sf"/>
</dbReference>
<evidence type="ECO:0000256" key="7">
    <source>
        <dbReference type="ARBA" id="ARBA00022723"/>
    </source>
</evidence>
<dbReference type="PANTHER" id="PTHR42648">
    <property type="entry name" value="TRANSPOSASE, PUTATIVE-RELATED"/>
    <property type="match status" value="1"/>
</dbReference>
<evidence type="ECO:0000256" key="1">
    <source>
        <dbReference type="ARBA" id="ARBA00002180"/>
    </source>
</evidence>
<dbReference type="GO" id="GO:0046872">
    <property type="term" value="F:metal ion binding"/>
    <property type="evidence" value="ECO:0007669"/>
    <property type="project" value="UniProtKB-KW"/>
</dbReference>
<evidence type="ECO:0000256" key="15">
    <source>
        <dbReference type="ARBA" id="ARBA00022918"/>
    </source>
</evidence>
<accession>A0A8H4J6K2</accession>
<comment type="function">
    <text evidence="1">The aspartyl protease (PR) mediates the proteolytic cleavages of the Gag and Gag-Pol polyproteins after assembly of the VLP.</text>
</comment>
<evidence type="ECO:0000256" key="2">
    <source>
        <dbReference type="ARBA" id="ARBA00022578"/>
    </source>
</evidence>
<keyword evidence="18" id="KW-0238">DNA-binding</keyword>
<feature type="compositionally biased region" description="Basic and acidic residues" evidence="22">
    <location>
        <begin position="247"/>
        <end position="262"/>
    </location>
</feature>
<dbReference type="GO" id="GO:0004519">
    <property type="term" value="F:endonuclease activity"/>
    <property type="evidence" value="ECO:0007669"/>
    <property type="project" value="UniProtKB-KW"/>
</dbReference>
<keyword evidence="2" id="KW-0815">Transposition</keyword>
<dbReference type="Gene3D" id="3.30.420.10">
    <property type="entry name" value="Ribonuclease H-like superfamily/Ribonuclease H"/>
    <property type="match status" value="1"/>
</dbReference>
<protein>
    <recommendedName>
        <fullName evidence="23">Integrase catalytic domain-containing protein</fullName>
    </recommendedName>
</protein>
<evidence type="ECO:0000256" key="16">
    <source>
        <dbReference type="ARBA" id="ARBA00022932"/>
    </source>
</evidence>
<dbReference type="GO" id="GO:0008233">
    <property type="term" value="F:peptidase activity"/>
    <property type="evidence" value="ECO:0007669"/>
    <property type="project" value="UniProtKB-KW"/>
</dbReference>
<dbReference type="GO" id="GO:0003723">
    <property type="term" value="F:RNA binding"/>
    <property type="evidence" value="ECO:0007669"/>
    <property type="project" value="UniProtKB-KW"/>
</dbReference>
<dbReference type="Pfam" id="PF14223">
    <property type="entry name" value="Retrotran_gag_2"/>
    <property type="match status" value="1"/>
</dbReference>
<dbReference type="PANTHER" id="PTHR42648:SF11">
    <property type="entry name" value="TRANSPOSON TY4-P GAG-POL POLYPROTEIN"/>
    <property type="match status" value="1"/>
</dbReference>
<dbReference type="PROSITE" id="PS50994">
    <property type="entry name" value="INTEGRASE"/>
    <property type="match status" value="1"/>
</dbReference>
<comment type="caution">
    <text evidence="24">The sequence shown here is derived from an EMBL/GenBank/DDBJ whole genome shotgun (WGS) entry which is preliminary data.</text>
</comment>
<dbReference type="Pfam" id="PF22936">
    <property type="entry name" value="Pol_BBD"/>
    <property type="match status" value="1"/>
</dbReference>
<dbReference type="InterPro" id="IPR039537">
    <property type="entry name" value="Retrotran_Ty1/copia-like"/>
</dbReference>
<dbReference type="GO" id="GO:0032196">
    <property type="term" value="P:transposition"/>
    <property type="evidence" value="ECO:0007669"/>
    <property type="project" value="UniProtKB-KW"/>
</dbReference>
<evidence type="ECO:0000256" key="5">
    <source>
        <dbReference type="ARBA" id="ARBA00022695"/>
    </source>
</evidence>
<evidence type="ECO:0000256" key="11">
    <source>
        <dbReference type="ARBA" id="ARBA00022840"/>
    </source>
</evidence>
<keyword evidence="17" id="KW-0917">Virion maturation</keyword>
<dbReference type="EMBL" id="WWBZ02000001">
    <property type="protein sequence ID" value="KAF4312968.1"/>
    <property type="molecule type" value="Genomic_DNA"/>
</dbReference>
<dbReference type="GO" id="GO:0003887">
    <property type="term" value="F:DNA-directed DNA polymerase activity"/>
    <property type="evidence" value="ECO:0007669"/>
    <property type="project" value="UniProtKB-KW"/>
</dbReference>
<comment type="catalytic activity">
    <reaction evidence="20">
        <text>DNA(n) + a 2'-deoxyribonucleoside 5'-triphosphate = DNA(n+1) + diphosphate</text>
        <dbReference type="Rhea" id="RHEA:22508"/>
        <dbReference type="Rhea" id="RHEA-COMP:17339"/>
        <dbReference type="Rhea" id="RHEA-COMP:17340"/>
        <dbReference type="ChEBI" id="CHEBI:33019"/>
        <dbReference type="ChEBI" id="CHEBI:61560"/>
        <dbReference type="ChEBI" id="CHEBI:173112"/>
        <dbReference type="EC" id="2.7.7.49"/>
    </reaction>
</comment>
<keyword evidence="11" id="KW-0067">ATP-binding</keyword>
<dbReference type="GO" id="GO:0005634">
    <property type="term" value="C:nucleus"/>
    <property type="evidence" value="ECO:0007669"/>
    <property type="project" value="UniProtKB-ARBA"/>
</dbReference>
<evidence type="ECO:0000256" key="22">
    <source>
        <dbReference type="SAM" id="MobiDB-lite"/>
    </source>
</evidence>
<dbReference type="GO" id="GO:0003677">
    <property type="term" value="F:DNA binding"/>
    <property type="evidence" value="ECO:0007669"/>
    <property type="project" value="UniProtKB-KW"/>
</dbReference>
<feature type="compositionally biased region" description="Basic and acidic residues" evidence="22">
    <location>
        <begin position="839"/>
        <end position="849"/>
    </location>
</feature>
<evidence type="ECO:0000259" key="23">
    <source>
        <dbReference type="PROSITE" id="PS50994"/>
    </source>
</evidence>
<proteinExistence type="predicted"/>
<evidence type="ECO:0000256" key="6">
    <source>
        <dbReference type="ARBA" id="ARBA00022722"/>
    </source>
</evidence>
<evidence type="ECO:0000256" key="8">
    <source>
        <dbReference type="ARBA" id="ARBA00022741"/>
    </source>
</evidence>
<gene>
    <name evidence="24" type="ORF">GTA08_BOTSDO00666</name>
</gene>
<keyword evidence="14" id="KW-0229">DNA integration</keyword>
<sequence length="849" mass="95216">MADSDLTRMRVPKLKSAADYRSWRRAIDGLFDSLNLTDYVTGLEEEPEDVDRADYGTPGKDGKIKLTADQKSAYDLARLPYTDWRVKDGKARAIIVASVPDYLADQLPNTAKAQYDFICERYGDEGPGQKQVLLCNLLYANPFDGKDLQEFINKWTQSLAKCTRAGITISDKMKVLLFICNIDVSSKFKRWIDNVRDKLRRNEKVVLESIIQDLMDNWKTRETSLNTSNIVANTRGNNKGNNKSKGGKSDRQGKDKDGNSRKCECCGNAHNTKLCYHLHPEKARPGFKKNQELVDAYNNRDSNKSKSGGTNALMNMAIVASSTSQADNDSDTSKESLQDLWIVDTGAHAHYTNDLSAFITFRSIRPFFTGSASATGILVSGIGTVYFTAVLSDGKEALRTLSNVYYAANVAINTISTAVLEDKDIHWSTRDCCLRNNHNQELLYAPRDRNMNLYPVQLAQVGKGEPLVTEDNEEEAATNDSSLLLPIIGHTVDINLLHRRMAHASFDAVRKLAHQTGMYLKGKEQYCETCALTKARRQPSHIPQQRAAYPGDVLHGDTLQVTQAGLKGEHYALTLTNNATAYRWGETFKNKSEAHDALMRFLKRWHNQTGNHIKVLRIDEGREFAQKQLKAACDELGVELQTSAPYHPEQNDITRWRTFGSTTYVHIPKQKRAQGDKFSVRAQKGKLVGYDGDYIYRIYIAPHKIIRSAHVTFDEANTTPLRTSPPTNDDEPVCEYVELTLQDLNINDITKPLLLDLLQPPAHKPTETQNRGVTELQEDELSDSSQLSATAGDTHEEPPTVVNAKPNTPSGIKLPEIGQSEPSGGDEQQQQTQTQPRRLAREQKLRPKR</sequence>
<evidence type="ECO:0000313" key="25">
    <source>
        <dbReference type="Proteomes" id="UP000572817"/>
    </source>
</evidence>
<keyword evidence="9" id="KW-0255">Endonuclease</keyword>
<keyword evidence="16" id="KW-0808">Transferase</keyword>
<dbReference type="GO" id="GO:0005524">
    <property type="term" value="F:ATP binding"/>
    <property type="evidence" value="ECO:0007669"/>
    <property type="project" value="UniProtKB-KW"/>
</dbReference>
<dbReference type="GO" id="GO:0015074">
    <property type="term" value="P:DNA integration"/>
    <property type="evidence" value="ECO:0007669"/>
    <property type="project" value="UniProtKB-KW"/>
</dbReference>
<keyword evidence="4" id="KW-0645">Protease</keyword>
<dbReference type="InterPro" id="IPR057670">
    <property type="entry name" value="SH3_retrovirus"/>
</dbReference>
<keyword evidence="12" id="KW-0460">Magnesium</keyword>
<dbReference type="InterPro" id="IPR054722">
    <property type="entry name" value="PolX-like_BBD"/>
</dbReference>
<keyword evidence="13" id="KW-0694">RNA-binding</keyword>
<keyword evidence="6" id="KW-0540">Nuclease</keyword>
<feature type="region of interest" description="Disordered" evidence="22">
    <location>
        <begin position="760"/>
        <end position="849"/>
    </location>
</feature>
<name>A0A8H4J6K2_9PEZI</name>
<keyword evidence="25" id="KW-1185">Reference proteome</keyword>
<keyword evidence="5" id="KW-0548">Nucleotidyltransferase</keyword>
<dbReference type="OrthoDB" id="3943081at2759"/>
<keyword evidence="16" id="KW-0239">DNA-directed DNA polymerase</keyword>
<evidence type="ECO:0000256" key="14">
    <source>
        <dbReference type="ARBA" id="ARBA00022908"/>
    </source>
</evidence>